<feature type="transmembrane region" description="Helical" evidence="1">
    <location>
        <begin position="259"/>
        <end position="278"/>
    </location>
</feature>
<dbReference type="Proteomes" id="UP001212160">
    <property type="component" value="Unassembled WGS sequence"/>
</dbReference>
<feature type="transmembrane region" description="Helical" evidence="1">
    <location>
        <begin position="90"/>
        <end position="118"/>
    </location>
</feature>
<name>A0A415S5C4_MEDGN</name>
<comment type="caution">
    <text evidence="3">The sequence shown here is derived from an EMBL/GenBank/DDBJ whole genome shotgun (WGS) entry which is preliminary data.</text>
</comment>
<dbReference type="GO" id="GO:0005886">
    <property type="term" value="C:plasma membrane"/>
    <property type="evidence" value="ECO:0007669"/>
    <property type="project" value="UniProtKB-SubCell"/>
</dbReference>
<feature type="transmembrane region" description="Helical" evidence="1">
    <location>
        <begin position="12"/>
        <end position="31"/>
    </location>
</feature>
<accession>A0A415S5C4</accession>
<feature type="transmembrane region" description="Helical" evidence="1">
    <location>
        <begin position="163"/>
        <end position="181"/>
    </location>
</feature>
<dbReference type="EMBL" id="QRQE01000060">
    <property type="protein sequence ID" value="RHM70673.1"/>
    <property type="molecule type" value="Genomic_DNA"/>
</dbReference>
<dbReference type="Proteomes" id="UP000285610">
    <property type="component" value="Unassembled WGS sequence"/>
</dbReference>
<proteinExistence type="predicted"/>
<reference evidence="3 4" key="1">
    <citation type="submission" date="2018-08" db="EMBL/GenBank/DDBJ databases">
        <title>A genome reference for cultivated species of the human gut microbiota.</title>
        <authorList>
            <person name="Zou Y."/>
            <person name="Xue W."/>
            <person name="Luo G."/>
        </authorList>
    </citation>
    <scope>NUCLEOTIDE SEQUENCE [LARGE SCALE GENOMIC DNA]</scope>
    <source>
        <strain evidence="3 4">AF33-12</strain>
    </source>
</reference>
<evidence type="ECO:0000313" key="2">
    <source>
        <dbReference type="EMBL" id="MDB8688215.1"/>
    </source>
</evidence>
<dbReference type="GO" id="GO:0140359">
    <property type="term" value="F:ABC-type transporter activity"/>
    <property type="evidence" value="ECO:0007669"/>
    <property type="project" value="InterPro"/>
</dbReference>
<gene>
    <name evidence="3" type="ORF">DWZ50_17125</name>
    <name evidence="2" type="ORF">PNW85_16395</name>
</gene>
<keyword evidence="1" id="KW-0472">Membrane</keyword>
<feature type="transmembrane region" description="Helical" evidence="1">
    <location>
        <begin position="51"/>
        <end position="69"/>
    </location>
</feature>
<feature type="transmembrane region" description="Helical" evidence="1">
    <location>
        <begin position="130"/>
        <end position="156"/>
    </location>
</feature>
<evidence type="ECO:0000313" key="3">
    <source>
        <dbReference type="EMBL" id="RHM70673.1"/>
    </source>
</evidence>
<evidence type="ECO:0000256" key="1">
    <source>
        <dbReference type="SAM" id="Phobius"/>
    </source>
</evidence>
<organism evidence="3 4">
    <name type="scientific">Mediterraneibacter gnavus</name>
    <name type="common">Ruminococcus gnavus</name>
    <dbReference type="NCBI Taxonomy" id="33038"/>
    <lineage>
        <taxon>Bacteria</taxon>
        <taxon>Bacillati</taxon>
        <taxon>Bacillota</taxon>
        <taxon>Clostridia</taxon>
        <taxon>Lachnospirales</taxon>
        <taxon>Lachnospiraceae</taxon>
        <taxon>Mediterraneibacter</taxon>
    </lineage>
</organism>
<dbReference type="EMBL" id="JAQMLA010000070">
    <property type="protein sequence ID" value="MDB8688215.1"/>
    <property type="molecule type" value="Genomic_DNA"/>
</dbReference>
<keyword evidence="1" id="KW-0812">Transmembrane</keyword>
<protein>
    <submittedName>
        <fullName evidence="2">ABC transporter permease subunit</fullName>
    </submittedName>
</protein>
<reference evidence="2" key="2">
    <citation type="submission" date="2023-01" db="EMBL/GenBank/DDBJ databases">
        <title>Human gut microbiome strain richness.</title>
        <authorList>
            <person name="Chen-Liaw A."/>
        </authorList>
    </citation>
    <scope>NUCLEOTIDE SEQUENCE</scope>
    <source>
        <strain evidence="2">RTP21484st1_H11_RTP21484_190118</strain>
    </source>
</reference>
<keyword evidence="1" id="KW-1133">Transmembrane helix</keyword>
<dbReference type="RefSeq" id="WP_118445238.1">
    <property type="nucleotide sequence ID" value="NZ_JAQMLA010000070.1"/>
</dbReference>
<dbReference type="Pfam" id="PF12730">
    <property type="entry name" value="ABC2_membrane_4"/>
    <property type="match status" value="1"/>
</dbReference>
<dbReference type="AlphaFoldDB" id="A0A415S5C4"/>
<evidence type="ECO:0000313" key="4">
    <source>
        <dbReference type="Proteomes" id="UP000285610"/>
    </source>
</evidence>
<sequence length="284" mass="31207">MSRLLVSALFRILKKIVLWLFMLCMFVYGMYSASNIASEARAGFVLDGCLFEYLPLMGLVSAIFTSLFIGSEYSDGTIRNKLVVGHSRMWIYLANLIVCSIASILISLAYTAGVFVIGNMKGGELATETGVIFLCMIGSLWVSVTYTSIMTLLAILNSNKASNVVVSMILALVLLISGTFIHQRLGEPKVYDNYVSVNEMGIPTQIEQLPNPQYIDGTPRVILEILNDLLPSGQAIQLADAFDTEGMTDESIANASYRWMGYSSLITFLISGLGIALFRQKEIK</sequence>